<dbReference type="EnsemblMetazoa" id="PPAI000433-RA">
    <property type="protein sequence ID" value="PPAI000433-PA"/>
    <property type="gene ID" value="PPAI000433"/>
</dbReference>
<dbReference type="InterPro" id="IPR039139">
    <property type="entry name" value="CCDC170-like"/>
</dbReference>
<dbReference type="PANTHER" id="PTHR18863">
    <property type="entry name" value="TSEC-2-RELATED"/>
    <property type="match status" value="1"/>
</dbReference>
<protein>
    <submittedName>
        <fullName evidence="1">Uncharacterized protein</fullName>
    </submittedName>
</protein>
<dbReference type="PANTHER" id="PTHR18863:SF6">
    <property type="entry name" value="COILED-COIL DOMAIN-CONTAINING PROTEIN 170"/>
    <property type="match status" value="1"/>
</dbReference>
<dbReference type="EMBL" id="AJVK01002224">
    <property type="status" value="NOT_ANNOTATED_CDS"/>
    <property type="molecule type" value="Genomic_DNA"/>
</dbReference>
<dbReference type="SUPFAM" id="SSF90257">
    <property type="entry name" value="Myosin rod fragments"/>
    <property type="match status" value="1"/>
</dbReference>
<dbReference type="VEuPathDB" id="VectorBase:PPAPM1_005819"/>
<dbReference type="AlphaFoldDB" id="A0A1B0CZB1"/>
<dbReference type="EMBL" id="AJVK01002226">
    <property type="status" value="NOT_ANNOTATED_CDS"/>
    <property type="molecule type" value="Genomic_DNA"/>
</dbReference>
<organism evidence="1 2">
    <name type="scientific">Phlebotomus papatasi</name>
    <name type="common">Sandfly</name>
    <dbReference type="NCBI Taxonomy" id="29031"/>
    <lineage>
        <taxon>Eukaryota</taxon>
        <taxon>Metazoa</taxon>
        <taxon>Ecdysozoa</taxon>
        <taxon>Arthropoda</taxon>
        <taxon>Hexapoda</taxon>
        <taxon>Insecta</taxon>
        <taxon>Pterygota</taxon>
        <taxon>Neoptera</taxon>
        <taxon>Endopterygota</taxon>
        <taxon>Diptera</taxon>
        <taxon>Nematocera</taxon>
        <taxon>Psychodoidea</taxon>
        <taxon>Psychodidae</taxon>
        <taxon>Phlebotomus</taxon>
        <taxon>Phlebotomus</taxon>
    </lineage>
</organism>
<accession>A0A1B0CZB1</accession>
<dbReference type="EMBL" id="AJVK01002225">
    <property type="status" value="NOT_ANNOTATED_CDS"/>
    <property type="molecule type" value="Genomic_DNA"/>
</dbReference>
<evidence type="ECO:0000313" key="1">
    <source>
        <dbReference type="EnsemblMetazoa" id="PPAI000433-PA"/>
    </source>
</evidence>
<dbReference type="VEuPathDB" id="VectorBase:PPAI000433"/>
<evidence type="ECO:0000313" key="2">
    <source>
        <dbReference type="Proteomes" id="UP000092462"/>
    </source>
</evidence>
<keyword evidence="2" id="KW-1185">Reference proteome</keyword>
<reference evidence="1" key="1">
    <citation type="submission" date="2022-08" db="UniProtKB">
        <authorList>
            <consortium name="EnsemblMetazoa"/>
        </authorList>
    </citation>
    <scope>IDENTIFICATION</scope>
    <source>
        <strain evidence="1">Israel</strain>
    </source>
</reference>
<proteinExistence type="predicted"/>
<dbReference type="Proteomes" id="UP000092462">
    <property type="component" value="Unassembled WGS sequence"/>
</dbReference>
<name>A0A1B0CZB1_PHLPP</name>
<sequence>MRRNFSSHPPPSVHSYDHHHHQVPDPPCPAALSGDHLHSLDLVTTLRSELAASTYKRDRLLGDLSETKTALCAKESECESLRAQTARQSAMIASLQRDKRCLEDKVKELCAKIRRLECDLSAEEASKDQAKTIFHDLLRRLCLCLAIDICDNASLSPDVVLTKAGEIVTELQRLRNKVTATCETLTNTESELLAVKNTSTSERQRMQSQTDALKSLAEDLESRNRQLEKELHMTRDRLTDNELCGDKLREELRGFESRCGRLQNNLDRFQGDRLQFLKHVANTIGVPEPCETLIKDKLREIVGHNQQLHAQVENLREQISMEGTRHREAEETTTCRLRAEEAQRCSIEERLEKAHADLQAMRAEHTCLAEYLVRLARALCWSECTEPPAHGNDTHILAESLLERAERMAIFFENHGGSHGDKVKHPQKKCSHAFWDNHSHNHHHHLPKLRRERSCHDIPLKESSVIYTLQRRVRVLREQVQRRDLHLELLRRKIALLEDAARTKAVLQTERDEAIHRARRSTKNAEKNFQQLLEVKAQLAEVKSQLSEAADFKITALERSRKIDELQARLHDLESEKCKLQGQISNYKTRARSAVESSNERRCRDEQVITNLREEMTRIKTSLADCNHRLSQLQAFRSSVARLLHMRDLPEADLLQRLQTLCSAHQEFTLLSRRYESASPIGEHPCPRFDHDLMPPPGHCRPISSASPHHHRRFDDFHDEHFDDDFDFAKKY</sequence>